<feature type="modified residue" description="N6-carboxylysine" evidence="3 5">
    <location>
        <position position="151"/>
    </location>
</feature>
<evidence type="ECO:0000256" key="5">
    <source>
        <dbReference type="PROSITE-ProRule" id="PRU00679"/>
    </source>
</evidence>
<dbReference type="OrthoDB" id="9795018at2"/>
<feature type="binding site" evidence="4">
    <location>
        <position position="22"/>
    </location>
    <ligand>
        <name>Zn(2+)</name>
        <dbReference type="ChEBI" id="CHEBI:29105"/>
        <label>1</label>
    </ligand>
</feature>
<feature type="binding site" description="via carbamate group" evidence="4">
    <location>
        <position position="151"/>
    </location>
    <ligand>
        <name>Zn(2+)</name>
        <dbReference type="ChEBI" id="CHEBI:29105"/>
        <label>2</label>
    </ligand>
</feature>
<feature type="binding site" evidence="4">
    <location>
        <position position="184"/>
    </location>
    <ligand>
        <name>Zn(2+)</name>
        <dbReference type="ChEBI" id="CHEBI:29105"/>
        <label>2</label>
    </ligand>
</feature>
<dbReference type="Gene3D" id="3.20.20.140">
    <property type="entry name" value="Metal-dependent hydrolases"/>
    <property type="match status" value="1"/>
</dbReference>
<protein>
    <submittedName>
        <fullName evidence="6">Phosphotriesterase-related protein</fullName>
    </submittedName>
</protein>
<comment type="cofactor">
    <cofactor evidence="4">
        <name>a divalent metal cation</name>
        <dbReference type="ChEBI" id="CHEBI:60240"/>
    </cofactor>
    <text evidence="4">Binds 2 divalent metal cations per subunit.</text>
</comment>
<gene>
    <name evidence="6" type="ORF">A8926_4351</name>
</gene>
<reference evidence="6" key="1">
    <citation type="submission" date="2017-12" db="EMBL/GenBank/DDBJ databases">
        <title>Sequencing the genomes of 1000 Actinobacteria strains.</title>
        <authorList>
            <person name="Klenk H.-P."/>
        </authorList>
    </citation>
    <scope>NUCLEOTIDE SEQUENCE [LARGE SCALE GENOMIC DNA]</scope>
    <source>
        <strain evidence="6">DSM 44228</strain>
    </source>
</reference>
<feature type="binding site" evidence="4">
    <location>
        <position position="270"/>
    </location>
    <ligand>
        <name>Zn(2+)</name>
        <dbReference type="ChEBI" id="CHEBI:29105"/>
        <label>1</label>
    </ligand>
</feature>
<evidence type="ECO:0000256" key="3">
    <source>
        <dbReference type="PIRSR" id="PIRSR601559-50"/>
    </source>
</evidence>
<keyword evidence="7" id="KW-1185">Reference proteome</keyword>
<evidence type="ECO:0000256" key="1">
    <source>
        <dbReference type="ARBA" id="ARBA00022723"/>
    </source>
</evidence>
<dbReference type="STRING" id="994479.GCA_000194155_07299"/>
<dbReference type="GO" id="GO:0016788">
    <property type="term" value="F:hydrolase activity, acting on ester bonds"/>
    <property type="evidence" value="ECO:0007669"/>
    <property type="project" value="InterPro"/>
</dbReference>
<evidence type="ECO:0000256" key="4">
    <source>
        <dbReference type="PIRSR" id="PIRSR601559-51"/>
    </source>
</evidence>
<dbReference type="InterPro" id="IPR001559">
    <property type="entry name" value="Phosphotriesterase"/>
</dbReference>
<evidence type="ECO:0000313" key="6">
    <source>
        <dbReference type="EMBL" id="PKW16512.1"/>
    </source>
</evidence>
<dbReference type="GO" id="GO:0008270">
    <property type="term" value="F:zinc ion binding"/>
    <property type="evidence" value="ECO:0007669"/>
    <property type="project" value="InterPro"/>
</dbReference>
<accession>A0A2N3Y0R7</accession>
<comment type="similarity">
    <text evidence="5">Belongs to the metallo-dependent hydrolases superfamily. Phosphotriesterase family.</text>
</comment>
<dbReference type="PROSITE" id="PS01322">
    <property type="entry name" value="PHOSPHOTRIESTERASE_1"/>
    <property type="match status" value="1"/>
</dbReference>
<name>A0A2N3Y0R7_SACSN</name>
<evidence type="ECO:0000256" key="2">
    <source>
        <dbReference type="ARBA" id="ARBA00022801"/>
    </source>
</evidence>
<dbReference type="AlphaFoldDB" id="A0A2N3Y0R7"/>
<feature type="binding site" evidence="4">
    <location>
        <position position="213"/>
    </location>
    <ligand>
        <name>Zn(2+)</name>
        <dbReference type="ChEBI" id="CHEBI:29105"/>
        <label>2</label>
    </ligand>
</feature>
<dbReference type="EMBL" id="PJNB01000001">
    <property type="protein sequence ID" value="PKW16512.1"/>
    <property type="molecule type" value="Genomic_DNA"/>
</dbReference>
<dbReference type="PANTHER" id="PTHR10819:SF3">
    <property type="entry name" value="PHOSPHOTRIESTERASE-RELATED PROTEIN"/>
    <property type="match status" value="1"/>
</dbReference>
<dbReference type="InterPro" id="IPR032466">
    <property type="entry name" value="Metal_Hydrolase"/>
</dbReference>
<dbReference type="PROSITE" id="PS51347">
    <property type="entry name" value="PHOSPHOTRIESTERASE_2"/>
    <property type="match status" value="1"/>
</dbReference>
<dbReference type="RefSeq" id="WP_010314915.1">
    <property type="nucleotide sequence ID" value="NZ_CP061007.1"/>
</dbReference>
<evidence type="ECO:0000313" key="7">
    <source>
        <dbReference type="Proteomes" id="UP000233786"/>
    </source>
</evidence>
<feature type="binding site" description="via carbamate group" evidence="4">
    <location>
        <position position="151"/>
    </location>
    <ligand>
        <name>Zn(2+)</name>
        <dbReference type="ChEBI" id="CHEBI:29105"/>
        <label>1</label>
    </ligand>
</feature>
<proteinExistence type="inferred from homology"/>
<organism evidence="6 7">
    <name type="scientific">Saccharopolyspora spinosa</name>
    <dbReference type="NCBI Taxonomy" id="60894"/>
    <lineage>
        <taxon>Bacteria</taxon>
        <taxon>Bacillati</taxon>
        <taxon>Actinomycetota</taxon>
        <taxon>Actinomycetes</taxon>
        <taxon>Pseudonocardiales</taxon>
        <taxon>Pseudonocardiaceae</taxon>
        <taxon>Saccharopolyspora</taxon>
    </lineage>
</organism>
<dbReference type="PANTHER" id="PTHR10819">
    <property type="entry name" value="PHOSPHOTRIESTERASE-RELATED"/>
    <property type="match status" value="1"/>
</dbReference>
<sequence length="345" mass="37673">MSTVNTVRGPIDSSEIGTTLMHEHLFAHNPELEQNLPHPEWDEEVMIEKARKSLTSLHEDKGIDTFVDLTVLGLGRYLPTVQKVAEGLPLNIVVATGYYTAKDLPTFFHTHAPDGLVGKTLGGRDPLEVMFIDDIVKGIPGTDGVKAGIIKVVTDEHGMTADVQRVFTAAARAQAETGVPISTHTNVAFANGREQQKWFRSNGVDLERTVIGHCGDSTDLDYLKELMDNGSTIGLDRFGMEFVLDDDSRIDTLVALLEQGYAERITISHDAGFFSINTPPSFRAKHVPNWHHHRISDHILPEIRKRGATEQQITQMMVINPVRVLTGDAAATAAVAAKALGAGVS</sequence>
<dbReference type="InterPro" id="IPR017947">
    <property type="entry name" value="AryldialkylPase_Zn-BS"/>
</dbReference>
<dbReference type="Proteomes" id="UP000233786">
    <property type="component" value="Unassembled WGS sequence"/>
</dbReference>
<dbReference type="Pfam" id="PF02126">
    <property type="entry name" value="PTE"/>
    <property type="match status" value="1"/>
</dbReference>
<keyword evidence="2" id="KW-0378">Hydrolase</keyword>
<keyword evidence="1 4" id="KW-0479">Metal-binding</keyword>
<feature type="binding site" evidence="4">
    <location>
        <position position="24"/>
    </location>
    <ligand>
        <name>Zn(2+)</name>
        <dbReference type="ChEBI" id="CHEBI:29105"/>
        <label>1</label>
    </ligand>
</feature>
<comment type="caution">
    <text evidence="6">The sequence shown here is derived from an EMBL/GenBank/DDBJ whole genome shotgun (WGS) entry which is preliminary data.</text>
</comment>
<dbReference type="SUPFAM" id="SSF51556">
    <property type="entry name" value="Metallo-dependent hydrolases"/>
    <property type="match status" value="1"/>
</dbReference>